<dbReference type="Proteomes" id="UP000053825">
    <property type="component" value="Unassembled WGS sequence"/>
</dbReference>
<sequence>MGNNKRSRPRRTLLLTRAVCFDDKEEDGGAHQAWFTRESFKKFIYYSFRKHGMKTFNSYTICTNETTVILQTSLRYDITRFKSKKRVKQVPQKAKLFENETRSLAAKGFLRYRNEYNPPKDVFDRINKICETQQVSTTDETKLEDSLQRFNLFVACEQEFKHPLMNSMLYSIETIGDLKEYYQTPVGNQTPLDLMRNMDLPENLHINYEYVRFHPDTDTLFNGKTAFPKSSTIVTGLKYKKKYPGHYQEHPFLEHMTKV</sequence>
<dbReference type="PANTHER" id="PTHR31542:SF1">
    <property type="entry name" value="LARGE RIBOSOMAL SUBUNIT PROTEIN ML50"/>
    <property type="match status" value="1"/>
</dbReference>
<dbReference type="InterPro" id="IPR018305">
    <property type="entry name" value="Ribosomal_m50"/>
</dbReference>
<dbReference type="PANTHER" id="PTHR31542">
    <property type="entry name" value="39A RIBOSOMAL PROTEIN L50, MITOCHONDRIAL"/>
    <property type="match status" value="1"/>
</dbReference>
<dbReference type="AlphaFoldDB" id="A0A0L7QJY9"/>
<keyword evidence="3 8" id="KW-0689">Ribosomal protein</keyword>
<evidence type="ECO:0000256" key="1">
    <source>
        <dbReference type="ARBA" id="ARBA00004173"/>
    </source>
</evidence>
<evidence type="ECO:0000256" key="2">
    <source>
        <dbReference type="ARBA" id="ARBA00008860"/>
    </source>
</evidence>
<dbReference type="OrthoDB" id="9939609at2759"/>
<evidence type="ECO:0000313" key="9">
    <source>
        <dbReference type="Proteomes" id="UP000053825"/>
    </source>
</evidence>
<protein>
    <recommendedName>
        <fullName evidence="6">Large ribosomal subunit protein mL50</fullName>
    </recommendedName>
    <alternativeName>
        <fullName evidence="7">39S ribosomal protein L50, mitochondrial</fullName>
    </alternativeName>
</protein>
<evidence type="ECO:0000256" key="6">
    <source>
        <dbReference type="ARBA" id="ARBA00035183"/>
    </source>
</evidence>
<keyword evidence="4" id="KW-0496">Mitochondrion</keyword>
<dbReference type="GO" id="GO:0005762">
    <property type="term" value="C:mitochondrial large ribosomal subunit"/>
    <property type="evidence" value="ECO:0007669"/>
    <property type="project" value="TreeGrafter"/>
</dbReference>
<reference evidence="8 9" key="1">
    <citation type="submission" date="2015-07" db="EMBL/GenBank/DDBJ databases">
        <title>The genome of Habropoda laboriosa.</title>
        <authorList>
            <person name="Pan H."/>
            <person name="Kapheim K."/>
        </authorList>
    </citation>
    <scope>NUCLEOTIDE SEQUENCE [LARGE SCALE GENOMIC DNA]</scope>
    <source>
        <strain evidence="8">0110345459</strain>
    </source>
</reference>
<proteinExistence type="inferred from homology"/>
<keyword evidence="5" id="KW-0687">Ribonucleoprotein</keyword>
<name>A0A0L7QJY9_9HYME</name>
<organism evidence="8 9">
    <name type="scientific">Habropoda laboriosa</name>
    <dbReference type="NCBI Taxonomy" id="597456"/>
    <lineage>
        <taxon>Eukaryota</taxon>
        <taxon>Metazoa</taxon>
        <taxon>Ecdysozoa</taxon>
        <taxon>Arthropoda</taxon>
        <taxon>Hexapoda</taxon>
        <taxon>Insecta</taxon>
        <taxon>Pterygota</taxon>
        <taxon>Neoptera</taxon>
        <taxon>Endopterygota</taxon>
        <taxon>Hymenoptera</taxon>
        <taxon>Apocrita</taxon>
        <taxon>Aculeata</taxon>
        <taxon>Apoidea</taxon>
        <taxon>Anthophila</taxon>
        <taxon>Apidae</taxon>
        <taxon>Habropoda</taxon>
    </lineage>
</organism>
<dbReference type="EMBL" id="KQ415041">
    <property type="protein sequence ID" value="KOC58909.1"/>
    <property type="molecule type" value="Genomic_DNA"/>
</dbReference>
<gene>
    <name evidence="8" type="ORF">WH47_01433</name>
</gene>
<evidence type="ECO:0000313" key="8">
    <source>
        <dbReference type="EMBL" id="KOC58909.1"/>
    </source>
</evidence>
<evidence type="ECO:0000256" key="7">
    <source>
        <dbReference type="ARBA" id="ARBA00035398"/>
    </source>
</evidence>
<comment type="similarity">
    <text evidence="2">Belongs to the mitochondrion-specific ribosomal protein mL50 family.</text>
</comment>
<accession>A0A0L7QJY9</accession>
<evidence type="ECO:0000256" key="3">
    <source>
        <dbReference type="ARBA" id="ARBA00022980"/>
    </source>
</evidence>
<comment type="subcellular location">
    <subcellularLocation>
        <location evidence="1">Mitochondrion</location>
    </subcellularLocation>
</comment>
<evidence type="ECO:0000256" key="4">
    <source>
        <dbReference type="ARBA" id="ARBA00023128"/>
    </source>
</evidence>
<evidence type="ECO:0000256" key="5">
    <source>
        <dbReference type="ARBA" id="ARBA00023274"/>
    </source>
</evidence>
<keyword evidence="9" id="KW-1185">Reference proteome</keyword>